<dbReference type="Gene3D" id="3.40.630.10">
    <property type="entry name" value="Zn peptidases"/>
    <property type="match status" value="1"/>
</dbReference>
<dbReference type="InterPro" id="IPR000819">
    <property type="entry name" value="Peptidase_M17_C"/>
</dbReference>
<dbReference type="CDD" id="cd00433">
    <property type="entry name" value="Peptidase_M17"/>
    <property type="match status" value="1"/>
</dbReference>
<feature type="active site" evidence="8">
    <location>
        <position position="349"/>
    </location>
</feature>
<keyword evidence="7 8" id="KW-0464">Manganese</keyword>
<reference evidence="10" key="1">
    <citation type="journal article" date="2014" name="Int. J. Syst. Evol. Microbiol.">
        <title>Complete genome of a new Firmicutes species belonging to the dominant human colonic microbiota ('Ruminococcus bicirculans') reveals two chromosomes and a selective capacity to utilize plant glucans.</title>
        <authorList>
            <consortium name="NISC Comparative Sequencing Program"/>
            <person name="Wegmann U."/>
            <person name="Louis P."/>
            <person name="Goesmann A."/>
            <person name="Henrissat B."/>
            <person name="Duncan S.H."/>
            <person name="Flint H.J."/>
        </authorList>
    </citation>
    <scope>NUCLEOTIDE SEQUENCE</scope>
    <source>
        <strain evidence="10">NBRC 108216</strain>
    </source>
</reference>
<feature type="binding site" evidence="8">
    <location>
        <position position="347"/>
    </location>
    <ligand>
        <name>Mn(2+)</name>
        <dbReference type="ChEBI" id="CHEBI:29035"/>
        <label>1</label>
    </ligand>
</feature>
<dbReference type="EC" id="3.4.11.1" evidence="8"/>
<dbReference type="Pfam" id="PF00883">
    <property type="entry name" value="Peptidase_M17"/>
    <property type="match status" value="1"/>
</dbReference>
<evidence type="ECO:0000256" key="4">
    <source>
        <dbReference type="ARBA" id="ARBA00022438"/>
    </source>
</evidence>
<dbReference type="InterPro" id="IPR008283">
    <property type="entry name" value="Peptidase_M17_N"/>
</dbReference>
<dbReference type="NCBIfam" id="NF002077">
    <property type="entry name" value="PRK00913.2-4"/>
    <property type="match status" value="1"/>
</dbReference>
<feature type="domain" description="Cytosol aminopeptidase" evidence="9">
    <location>
        <begin position="343"/>
        <end position="350"/>
    </location>
</feature>
<protein>
    <recommendedName>
        <fullName evidence="8">Probable cytosol aminopeptidase</fullName>
        <ecNumber evidence="8">3.4.11.1</ecNumber>
    </recommendedName>
    <alternativeName>
        <fullName evidence="8">Leucine aminopeptidase</fullName>
        <shortName evidence="8">LAP</shortName>
        <ecNumber evidence="8">3.4.11.10</ecNumber>
    </alternativeName>
    <alternativeName>
        <fullName evidence="8">Leucyl aminopeptidase</fullName>
    </alternativeName>
</protein>
<proteinExistence type="inferred from homology"/>
<organism evidence="10 11">
    <name type="scientific">Algimonas porphyrae</name>
    <dbReference type="NCBI Taxonomy" id="1128113"/>
    <lineage>
        <taxon>Bacteria</taxon>
        <taxon>Pseudomonadati</taxon>
        <taxon>Pseudomonadota</taxon>
        <taxon>Alphaproteobacteria</taxon>
        <taxon>Maricaulales</taxon>
        <taxon>Robiginitomaculaceae</taxon>
        <taxon>Algimonas</taxon>
    </lineage>
</organism>
<dbReference type="Proteomes" id="UP001161390">
    <property type="component" value="Unassembled WGS sequence"/>
</dbReference>
<evidence type="ECO:0000313" key="11">
    <source>
        <dbReference type="Proteomes" id="UP001161390"/>
    </source>
</evidence>
<comment type="catalytic activity">
    <reaction evidence="1 8">
        <text>Release of an N-terminal amino acid, Xaa-|-Yaa-, in which Xaa is preferably Leu, but may be other amino acids including Pro although not Arg or Lys, and Yaa may be Pro. Amino acid amides and methyl esters are also readily hydrolyzed, but rates on arylamides are exceedingly low.</text>
        <dbReference type="EC" id="3.4.11.1"/>
    </reaction>
</comment>
<sequence length="503" mass="53281">MNKNSAELTETVSVSFVKDEAASSGAALIIADHGANVGYDRLYPDAGLDAVAAATGFKGKPKQKFSTFVSRGDGAVQLFVRARGDAETFDYELAVAETAKAMKGSGVTELTIHLGGSDATADDAARAALGARLATYIFNRRKSKATLPKVKPLDTVRIATDDPEAAQAAYDNYYGPIGDGMVFARDLVNEPPNMLYPETYKNRLTELEAFGLEVEVLDEAQMEELGMEALLGVGKGSERESFLVILKHMHGADDAAPALLVGKGLTFDAGGISLKPGPNMWDMKGDMGGSAAVVGTMMTLAKRKAKANVIGVVGLVENMPDGRAQNPGDIVTSMSGQTIEVQNTDAEGRLVLCDALHYSIERFKPAACVDLATLTGAIIIGLGNEYAGLFSNDDGLAEQLTLAGEASTDKLWRLPLHTSYDKLLNSPNADMKNIGGRAAGSITAAQFLKRFVPKDTAWAHLDVAGTAMKPSGRTDPRETTFGTGFGVRLLNRWIADNHEGAEG</sequence>
<keyword evidence="8" id="KW-0479">Metal-binding</keyword>
<dbReference type="PANTHER" id="PTHR11963:SF23">
    <property type="entry name" value="CYTOSOL AMINOPEPTIDASE"/>
    <property type="match status" value="1"/>
</dbReference>
<dbReference type="Pfam" id="PF02789">
    <property type="entry name" value="Peptidase_M17_N"/>
    <property type="match status" value="1"/>
</dbReference>
<comment type="similarity">
    <text evidence="3 8">Belongs to the peptidase M17 family.</text>
</comment>
<dbReference type="SUPFAM" id="SSF52949">
    <property type="entry name" value="Macro domain-like"/>
    <property type="match status" value="1"/>
</dbReference>
<comment type="catalytic activity">
    <reaction evidence="2 8">
        <text>Release of an N-terminal amino acid, preferentially leucine, but not glutamic or aspartic acids.</text>
        <dbReference type="EC" id="3.4.11.10"/>
    </reaction>
</comment>
<feature type="binding site" evidence="8">
    <location>
        <position position="347"/>
    </location>
    <ligand>
        <name>Mn(2+)</name>
        <dbReference type="ChEBI" id="CHEBI:29035"/>
        <label>2</label>
    </ligand>
</feature>
<dbReference type="PRINTS" id="PR00481">
    <property type="entry name" value="LAMNOPPTDASE"/>
</dbReference>
<name>A0ABQ5UXI6_9PROT</name>
<dbReference type="NCBIfam" id="NF002074">
    <property type="entry name" value="PRK00913.1-4"/>
    <property type="match status" value="1"/>
</dbReference>
<keyword evidence="4 8" id="KW-0031">Aminopeptidase</keyword>
<dbReference type="EC" id="3.4.11.10" evidence="8"/>
<keyword evidence="8" id="KW-0963">Cytoplasm</keyword>
<comment type="subcellular location">
    <subcellularLocation>
        <location evidence="8">Cytoplasm</location>
    </subcellularLocation>
</comment>
<dbReference type="GO" id="GO:0004177">
    <property type="term" value="F:aminopeptidase activity"/>
    <property type="evidence" value="ECO:0007669"/>
    <property type="project" value="UniProtKB-KW"/>
</dbReference>
<evidence type="ECO:0000256" key="6">
    <source>
        <dbReference type="ARBA" id="ARBA00022801"/>
    </source>
</evidence>
<evidence type="ECO:0000256" key="3">
    <source>
        <dbReference type="ARBA" id="ARBA00009528"/>
    </source>
</evidence>
<evidence type="ECO:0000259" key="9">
    <source>
        <dbReference type="PROSITE" id="PS00631"/>
    </source>
</evidence>
<feature type="binding site" evidence="8">
    <location>
        <position position="286"/>
    </location>
    <ligand>
        <name>Mn(2+)</name>
        <dbReference type="ChEBI" id="CHEBI:29035"/>
        <label>2</label>
    </ligand>
</feature>
<dbReference type="NCBIfam" id="NF002075">
    <property type="entry name" value="PRK00913.2-2"/>
    <property type="match status" value="1"/>
</dbReference>
<gene>
    <name evidence="10" type="primary">pepA_1</name>
    <name evidence="8" type="synonym">pepA</name>
    <name evidence="10" type="ORF">GCM10007854_08760</name>
</gene>
<feature type="binding site" evidence="8">
    <location>
        <position position="268"/>
    </location>
    <ligand>
        <name>Mn(2+)</name>
        <dbReference type="ChEBI" id="CHEBI:29035"/>
        <label>2</label>
    </ligand>
</feature>
<feature type="binding site" evidence="8">
    <location>
        <position position="263"/>
    </location>
    <ligand>
        <name>Mn(2+)</name>
        <dbReference type="ChEBI" id="CHEBI:29035"/>
        <label>2</label>
    </ligand>
</feature>
<reference evidence="10" key="2">
    <citation type="submission" date="2023-01" db="EMBL/GenBank/DDBJ databases">
        <title>Draft genome sequence of Algimonas porphyrae strain NBRC 108216.</title>
        <authorList>
            <person name="Sun Q."/>
            <person name="Mori K."/>
        </authorList>
    </citation>
    <scope>NUCLEOTIDE SEQUENCE</scope>
    <source>
        <strain evidence="10">NBRC 108216</strain>
    </source>
</reference>
<dbReference type="Gene3D" id="3.40.220.10">
    <property type="entry name" value="Leucine Aminopeptidase, subunit E, domain 1"/>
    <property type="match status" value="1"/>
</dbReference>
<feature type="binding site" evidence="8">
    <location>
        <position position="345"/>
    </location>
    <ligand>
        <name>Mn(2+)</name>
        <dbReference type="ChEBI" id="CHEBI:29035"/>
        <label>1</label>
    </ligand>
</feature>
<dbReference type="PROSITE" id="PS00631">
    <property type="entry name" value="CYTOSOL_AP"/>
    <property type="match status" value="1"/>
</dbReference>
<dbReference type="PANTHER" id="PTHR11963">
    <property type="entry name" value="LEUCINE AMINOPEPTIDASE-RELATED"/>
    <property type="match status" value="1"/>
</dbReference>
<keyword evidence="11" id="KW-1185">Reference proteome</keyword>
<keyword evidence="6 8" id="KW-0378">Hydrolase</keyword>
<comment type="caution">
    <text evidence="10">The sequence shown here is derived from an EMBL/GenBank/DDBJ whole genome shotgun (WGS) entry which is preliminary data.</text>
</comment>
<evidence type="ECO:0000313" key="10">
    <source>
        <dbReference type="EMBL" id="GLQ19921.1"/>
    </source>
</evidence>
<dbReference type="InterPro" id="IPR011356">
    <property type="entry name" value="Leucine_aapep/pepB"/>
</dbReference>
<comment type="cofactor">
    <cofactor evidence="8">
        <name>Mn(2+)</name>
        <dbReference type="ChEBI" id="CHEBI:29035"/>
    </cofactor>
    <text evidence="8">Binds 2 manganese ions per subunit.</text>
</comment>
<evidence type="ECO:0000256" key="1">
    <source>
        <dbReference type="ARBA" id="ARBA00000135"/>
    </source>
</evidence>
<dbReference type="HAMAP" id="MF_00181">
    <property type="entry name" value="Cytosol_peptidase_M17"/>
    <property type="match status" value="1"/>
</dbReference>
<feature type="binding site" evidence="8">
    <location>
        <position position="268"/>
    </location>
    <ligand>
        <name>Mn(2+)</name>
        <dbReference type="ChEBI" id="CHEBI:29035"/>
        <label>1</label>
    </ligand>
</feature>
<dbReference type="InterPro" id="IPR023042">
    <property type="entry name" value="Peptidase_M17_leu_NH2_pept"/>
</dbReference>
<feature type="active site" evidence="8">
    <location>
        <position position="275"/>
    </location>
</feature>
<evidence type="ECO:0000256" key="7">
    <source>
        <dbReference type="ARBA" id="ARBA00023211"/>
    </source>
</evidence>
<evidence type="ECO:0000256" key="8">
    <source>
        <dbReference type="HAMAP-Rule" id="MF_00181"/>
    </source>
</evidence>
<keyword evidence="5 8" id="KW-0645">Protease</keyword>
<dbReference type="RefSeq" id="WP_284370021.1">
    <property type="nucleotide sequence ID" value="NZ_BSNJ01000002.1"/>
</dbReference>
<dbReference type="InterPro" id="IPR043472">
    <property type="entry name" value="Macro_dom-like"/>
</dbReference>
<comment type="function">
    <text evidence="8">Presumably involved in the processing and regular turnover of intracellular proteins. Catalyzes the removal of unsubstituted N-terminal amino acids from various peptides.</text>
</comment>
<dbReference type="SUPFAM" id="SSF53187">
    <property type="entry name" value="Zn-dependent exopeptidases"/>
    <property type="match status" value="1"/>
</dbReference>
<evidence type="ECO:0000256" key="5">
    <source>
        <dbReference type="ARBA" id="ARBA00022670"/>
    </source>
</evidence>
<accession>A0ABQ5UXI6</accession>
<evidence type="ECO:0000256" key="2">
    <source>
        <dbReference type="ARBA" id="ARBA00000967"/>
    </source>
</evidence>
<dbReference type="EMBL" id="BSNJ01000002">
    <property type="protein sequence ID" value="GLQ19921.1"/>
    <property type="molecule type" value="Genomic_DNA"/>
</dbReference>